<comment type="caution">
    <text evidence="2">The sequence shown here is derived from an EMBL/GenBank/DDBJ whole genome shotgun (WGS) entry which is preliminary data.</text>
</comment>
<dbReference type="Pfam" id="PF11361">
    <property type="entry name" value="DUF3159"/>
    <property type="match status" value="1"/>
</dbReference>
<feature type="transmembrane region" description="Helical" evidence="1">
    <location>
        <begin position="95"/>
        <end position="117"/>
    </location>
</feature>
<keyword evidence="1" id="KW-0812">Transmembrane</keyword>
<evidence type="ECO:0000313" key="2">
    <source>
        <dbReference type="EMBL" id="MEA5363145.1"/>
    </source>
</evidence>
<sequence length="203" mass="21254">MNTNQEVRVPSEPAAPPRKNRWEGIVVTAAPTVAFVAANAVGDLTAGLVTAAVTAIAAFGWRLYRRQPVRQAVLGLLLVAACAVVAAVTGEARGFFLIPALIPFAVIAVCVTTVLIGRPLTGLILNRVAGGPADWRSVPRLRRIYTVSTLTCAAVNVVNGALQVIYYQGNQPLVLGAVHIATGPVFAVIVAVTVACVRRARRG</sequence>
<protein>
    <submittedName>
        <fullName evidence="2">DUF3159 domain-containing protein</fullName>
    </submittedName>
</protein>
<name>A0ABU5RC01_9PSEU</name>
<dbReference type="EMBL" id="JAYFSI010000006">
    <property type="protein sequence ID" value="MEA5363145.1"/>
    <property type="molecule type" value="Genomic_DNA"/>
</dbReference>
<feature type="transmembrane region" description="Helical" evidence="1">
    <location>
        <begin position="71"/>
        <end position="89"/>
    </location>
</feature>
<gene>
    <name evidence="2" type="ORF">VA596_26685</name>
</gene>
<feature type="transmembrane region" description="Helical" evidence="1">
    <location>
        <begin position="144"/>
        <end position="167"/>
    </location>
</feature>
<feature type="transmembrane region" description="Helical" evidence="1">
    <location>
        <begin position="44"/>
        <end position="64"/>
    </location>
</feature>
<keyword evidence="1" id="KW-0472">Membrane</keyword>
<dbReference type="RefSeq" id="WP_323330899.1">
    <property type="nucleotide sequence ID" value="NZ_JAYFSI010000006.1"/>
</dbReference>
<organism evidence="2 3">
    <name type="scientific">Amycolatopsis heterodermiae</name>
    <dbReference type="NCBI Taxonomy" id="3110235"/>
    <lineage>
        <taxon>Bacteria</taxon>
        <taxon>Bacillati</taxon>
        <taxon>Actinomycetota</taxon>
        <taxon>Actinomycetes</taxon>
        <taxon>Pseudonocardiales</taxon>
        <taxon>Pseudonocardiaceae</taxon>
        <taxon>Amycolatopsis</taxon>
    </lineage>
</organism>
<keyword evidence="1" id="KW-1133">Transmembrane helix</keyword>
<reference evidence="2 3" key="1">
    <citation type="submission" date="2023-12" db="EMBL/GenBank/DDBJ databases">
        <title>Amycolatopsis sp. V23-08.</title>
        <authorList>
            <person name="Somphong A."/>
        </authorList>
    </citation>
    <scope>NUCLEOTIDE SEQUENCE [LARGE SCALE GENOMIC DNA]</scope>
    <source>
        <strain evidence="2 3">V23-08</strain>
    </source>
</reference>
<proteinExistence type="predicted"/>
<evidence type="ECO:0000256" key="1">
    <source>
        <dbReference type="SAM" id="Phobius"/>
    </source>
</evidence>
<dbReference type="Proteomes" id="UP001304298">
    <property type="component" value="Unassembled WGS sequence"/>
</dbReference>
<dbReference type="InterPro" id="IPR016566">
    <property type="entry name" value="UCP010219"/>
</dbReference>
<accession>A0ABU5RC01</accession>
<evidence type="ECO:0000313" key="3">
    <source>
        <dbReference type="Proteomes" id="UP001304298"/>
    </source>
</evidence>
<feature type="transmembrane region" description="Helical" evidence="1">
    <location>
        <begin position="173"/>
        <end position="197"/>
    </location>
</feature>
<keyword evidence="3" id="KW-1185">Reference proteome</keyword>